<feature type="transmembrane region" description="Helical" evidence="1">
    <location>
        <begin position="98"/>
        <end position="116"/>
    </location>
</feature>
<evidence type="ECO:0000313" key="3">
    <source>
        <dbReference type="Proteomes" id="UP001183420"/>
    </source>
</evidence>
<feature type="transmembrane region" description="Helical" evidence="1">
    <location>
        <begin position="16"/>
        <end position="34"/>
    </location>
</feature>
<evidence type="ECO:0000256" key="1">
    <source>
        <dbReference type="SAM" id="Phobius"/>
    </source>
</evidence>
<protein>
    <recommendedName>
        <fullName evidence="4">Tetratricopeptide repeat protein</fullName>
    </recommendedName>
</protein>
<keyword evidence="1" id="KW-1133">Transmembrane helix</keyword>
<keyword evidence="1" id="KW-0812">Transmembrane</keyword>
<feature type="transmembrane region" description="Helical" evidence="1">
    <location>
        <begin position="62"/>
        <end position="82"/>
    </location>
</feature>
<comment type="caution">
    <text evidence="2">The sequence shown here is derived from an EMBL/GenBank/DDBJ whole genome shotgun (WGS) entry which is preliminary data.</text>
</comment>
<sequence>MDPAPDAPKRPAARDPFAVALANASLLGAGYAMLRRWRLALGSAAVTLLLVTMLAAGAETGWLRAAVVTWWLFVTAHGWRLARRARGERRGRVRGQRLVAAGVTLPLLAVLVALRLDAAGIERDAAEAHRGGDCARALSVLDGLWPGHRVADPRLVVRAEDAAEACELLLRAERLDGSDRLRAAGVLEEYEAHPGARWEGARDRRAELVLAEATAELDTALTGDTEALATGFDHLATALGEFPGQEDAVGAVLDGFLDGLPVENACETREITDWLGDRPGSGDVLDRAAEVVPRIAPAAILGCGDDAMADHEWSQARERYRQVLDQYPDHELATEAEEGVERAETAIELDRLRELVSVAYPNEEPAYCDDPEPYRGAAPYRGGGPHRALLFGNSGHADDLPSSWLADNADEAVLVICVGEREQGRSVETCPYESDFGVLGYQNVTFHEQRFPVRVYEVRTGRRVDVSNVSIGGASCPEVLEYEYYTVDIGPPPDEYVDSSAADVRAAYGRLINP</sequence>
<keyword evidence="1" id="KW-0472">Membrane</keyword>
<proteinExistence type="predicted"/>
<organism evidence="2 3">
    <name type="scientific">Streptomyces millisiae</name>
    <dbReference type="NCBI Taxonomy" id="3075542"/>
    <lineage>
        <taxon>Bacteria</taxon>
        <taxon>Bacillati</taxon>
        <taxon>Actinomycetota</taxon>
        <taxon>Actinomycetes</taxon>
        <taxon>Kitasatosporales</taxon>
        <taxon>Streptomycetaceae</taxon>
        <taxon>Streptomyces</taxon>
    </lineage>
</organism>
<keyword evidence="3" id="KW-1185">Reference proteome</keyword>
<evidence type="ECO:0000313" key="2">
    <source>
        <dbReference type="EMBL" id="MDT0321283.1"/>
    </source>
</evidence>
<accession>A0ABU2LW67</accession>
<evidence type="ECO:0008006" key="4">
    <source>
        <dbReference type="Google" id="ProtNLM"/>
    </source>
</evidence>
<feature type="transmembrane region" description="Helical" evidence="1">
    <location>
        <begin position="39"/>
        <end position="56"/>
    </location>
</feature>
<dbReference type="EMBL" id="JAVREM010000037">
    <property type="protein sequence ID" value="MDT0321283.1"/>
    <property type="molecule type" value="Genomic_DNA"/>
</dbReference>
<dbReference type="Proteomes" id="UP001183420">
    <property type="component" value="Unassembled WGS sequence"/>
</dbReference>
<dbReference type="RefSeq" id="WP_311601488.1">
    <property type="nucleotide sequence ID" value="NZ_JAVREM010000037.1"/>
</dbReference>
<reference evidence="3" key="1">
    <citation type="submission" date="2023-07" db="EMBL/GenBank/DDBJ databases">
        <title>30 novel species of actinomycetes from the DSMZ collection.</title>
        <authorList>
            <person name="Nouioui I."/>
        </authorList>
    </citation>
    <scope>NUCLEOTIDE SEQUENCE [LARGE SCALE GENOMIC DNA]</scope>
    <source>
        <strain evidence="3">DSM 44918</strain>
    </source>
</reference>
<name>A0ABU2LW67_9ACTN</name>
<gene>
    <name evidence="2" type="ORF">RNC47_23425</name>
</gene>